<keyword evidence="4 7" id="KW-0863">Zinc-finger</keyword>
<evidence type="ECO:0000256" key="2">
    <source>
        <dbReference type="ARBA" id="ARBA00022723"/>
    </source>
</evidence>
<dbReference type="SMART" id="SM00355">
    <property type="entry name" value="ZnF_C2H2"/>
    <property type="match status" value="4"/>
</dbReference>
<feature type="domain" description="C2H2-type" evidence="8">
    <location>
        <begin position="242"/>
        <end position="271"/>
    </location>
</feature>
<evidence type="ECO:0000256" key="7">
    <source>
        <dbReference type="PROSITE-ProRule" id="PRU00042"/>
    </source>
</evidence>
<accession>A0A6P4JLI7</accession>
<comment type="subcellular location">
    <subcellularLocation>
        <location evidence="1">Nucleus</location>
    </subcellularLocation>
</comment>
<dbReference type="InterPro" id="IPR036280">
    <property type="entry name" value="Multihaem_cyt_sf"/>
</dbReference>
<reference evidence="10" key="1">
    <citation type="submission" date="2025-08" db="UniProtKB">
        <authorList>
            <consortium name="RefSeq"/>
        </authorList>
    </citation>
    <scope>IDENTIFICATION</scope>
    <source>
        <strain evidence="10">14028-0561.14</strain>
        <tissue evidence="10">Whole fly</tissue>
    </source>
</reference>
<proteinExistence type="predicted"/>
<dbReference type="Proteomes" id="UP001652661">
    <property type="component" value="Chromosome 3R"/>
</dbReference>
<dbReference type="SUPFAM" id="SSF57667">
    <property type="entry name" value="beta-beta-alpha zinc fingers"/>
    <property type="match status" value="1"/>
</dbReference>
<dbReference type="PROSITE" id="PS00028">
    <property type="entry name" value="ZINC_FINGER_C2H2_1"/>
    <property type="match status" value="2"/>
</dbReference>
<evidence type="ECO:0000256" key="5">
    <source>
        <dbReference type="ARBA" id="ARBA00022833"/>
    </source>
</evidence>
<evidence type="ECO:0000256" key="1">
    <source>
        <dbReference type="ARBA" id="ARBA00004123"/>
    </source>
</evidence>
<keyword evidence="3" id="KW-0677">Repeat</keyword>
<dbReference type="InterPro" id="IPR013087">
    <property type="entry name" value="Znf_C2H2_type"/>
</dbReference>
<dbReference type="Gene3D" id="3.30.160.60">
    <property type="entry name" value="Classic Zinc Finger"/>
    <property type="match status" value="1"/>
</dbReference>
<evidence type="ECO:0000256" key="3">
    <source>
        <dbReference type="ARBA" id="ARBA00022737"/>
    </source>
</evidence>
<dbReference type="GeneID" id="108084002"/>
<evidence type="ECO:0000256" key="4">
    <source>
        <dbReference type="ARBA" id="ARBA00022771"/>
    </source>
</evidence>
<dbReference type="GO" id="GO:0005634">
    <property type="term" value="C:nucleus"/>
    <property type="evidence" value="ECO:0007669"/>
    <property type="project" value="UniProtKB-SubCell"/>
</dbReference>
<protein>
    <submittedName>
        <fullName evidence="10">Zinc finger protein 573-like</fullName>
    </submittedName>
</protein>
<dbReference type="Pfam" id="PF00096">
    <property type="entry name" value="zf-C2H2"/>
    <property type="match status" value="1"/>
</dbReference>
<dbReference type="PANTHER" id="PTHR24406">
    <property type="entry name" value="TRANSCRIPTIONAL REPRESSOR CTCFL-RELATED"/>
    <property type="match status" value="1"/>
</dbReference>
<feature type="domain" description="C2H2-type" evidence="8">
    <location>
        <begin position="120"/>
        <end position="147"/>
    </location>
</feature>
<dbReference type="InterPro" id="IPR036236">
    <property type="entry name" value="Znf_C2H2_sf"/>
</dbReference>
<sequence length="275" mass="31849">MNAKQKEYAPSIQEQEQFHVDAVNAQMMISNGNNRAAGTLQQLGVGNSTVEVQGNGRHSFLNIVKSNTNVIDNEDQERPENTGNLHFCSHCHNGFRTLGAKKTHERACLRKRSEESIANRQCKECHKIFRSVTNLKAHMKIHAGIQQFRCKRCYTKFFDEGKYSAHMDRHKRQDELVVWGIALSAQHVDKELVVKEFKCTFCKHNFTAAFDVGQEKRLYSCDACHQKYRSLEVQRQRQPRELACDRCGRQFVLHGYLQRHQLTCDGTLKRPSQRR</sequence>
<dbReference type="InterPro" id="IPR050888">
    <property type="entry name" value="ZnF_C2H2-type_TF"/>
</dbReference>
<evidence type="ECO:0000259" key="8">
    <source>
        <dbReference type="PROSITE" id="PS50157"/>
    </source>
</evidence>
<keyword evidence="5" id="KW-0862">Zinc</keyword>
<dbReference type="GO" id="GO:0008270">
    <property type="term" value="F:zinc ion binding"/>
    <property type="evidence" value="ECO:0007669"/>
    <property type="project" value="UniProtKB-KW"/>
</dbReference>
<evidence type="ECO:0000313" key="9">
    <source>
        <dbReference type="Proteomes" id="UP001652661"/>
    </source>
</evidence>
<dbReference type="RefSeq" id="XP_017035504.1">
    <property type="nucleotide sequence ID" value="XM_017180015.2"/>
</dbReference>
<dbReference type="OMA" id="VTRRYAC"/>
<dbReference type="SUPFAM" id="SSF48695">
    <property type="entry name" value="Multiheme cytochromes"/>
    <property type="match status" value="1"/>
</dbReference>
<organism evidence="9 10">
    <name type="scientific">Drosophila kikkawai</name>
    <name type="common">Fruit fly</name>
    <dbReference type="NCBI Taxonomy" id="30033"/>
    <lineage>
        <taxon>Eukaryota</taxon>
        <taxon>Metazoa</taxon>
        <taxon>Ecdysozoa</taxon>
        <taxon>Arthropoda</taxon>
        <taxon>Hexapoda</taxon>
        <taxon>Insecta</taxon>
        <taxon>Pterygota</taxon>
        <taxon>Neoptera</taxon>
        <taxon>Endopterygota</taxon>
        <taxon>Diptera</taxon>
        <taxon>Brachycera</taxon>
        <taxon>Muscomorpha</taxon>
        <taxon>Ephydroidea</taxon>
        <taxon>Drosophilidae</taxon>
        <taxon>Drosophila</taxon>
        <taxon>Sophophora</taxon>
    </lineage>
</organism>
<dbReference type="OrthoDB" id="5803930at2759"/>
<keyword evidence="9" id="KW-1185">Reference proteome</keyword>
<feature type="domain" description="C2H2-type" evidence="8">
    <location>
        <begin position="148"/>
        <end position="175"/>
    </location>
</feature>
<name>A0A6P4JLI7_DROKI</name>
<keyword evidence="6" id="KW-0539">Nucleus</keyword>
<dbReference type="AlphaFoldDB" id="A0A6P4JLI7"/>
<evidence type="ECO:0000256" key="6">
    <source>
        <dbReference type="ARBA" id="ARBA00023242"/>
    </source>
</evidence>
<evidence type="ECO:0000313" key="10">
    <source>
        <dbReference type="RefSeq" id="XP_017035504.1"/>
    </source>
</evidence>
<keyword evidence="2" id="KW-0479">Metal-binding</keyword>
<dbReference type="PROSITE" id="PS50157">
    <property type="entry name" value="ZINC_FINGER_C2H2_2"/>
    <property type="match status" value="3"/>
</dbReference>
<gene>
    <name evidence="10" type="primary">LOC108084002</name>
</gene>